<dbReference type="InterPro" id="IPR013187">
    <property type="entry name" value="F-box-assoc_dom_typ3"/>
</dbReference>
<evidence type="ECO:0000313" key="2">
    <source>
        <dbReference type="EMBL" id="KAL0001546.1"/>
    </source>
</evidence>
<dbReference type="Pfam" id="PF12937">
    <property type="entry name" value="F-box-like"/>
    <property type="match status" value="1"/>
</dbReference>
<dbReference type="InterPro" id="IPR050796">
    <property type="entry name" value="SCF_F-box_component"/>
</dbReference>
<gene>
    <name evidence="2" type="ORF">SO802_015327</name>
</gene>
<evidence type="ECO:0000259" key="1">
    <source>
        <dbReference type="PROSITE" id="PS50181"/>
    </source>
</evidence>
<feature type="domain" description="F-box" evidence="1">
    <location>
        <begin position="1"/>
        <end position="44"/>
    </location>
</feature>
<dbReference type="InterPro" id="IPR011043">
    <property type="entry name" value="Gal_Oxase/kelch_b-propeller"/>
</dbReference>
<dbReference type="NCBIfam" id="TIGR01640">
    <property type="entry name" value="F_box_assoc_1"/>
    <property type="match status" value="1"/>
</dbReference>
<accession>A0AAW2CWZ5</accession>
<dbReference type="AlphaFoldDB" id="A0AAW2CWZ5"/>
<proteinExistence type="predicted"/>
<dbReference type="Gene3D" id="1.20.1280.50">
    <property type="match status" value="1"/>
</dbReference>
<sequence length="379" mass="43495">MEYLPQEISLDIFSRLPLGSLFHCRRVCSAWRSLVQHPSLLSLHSACHDSHTNPSLLFLSTKLYYFELVHIHDAGDELKLSENINIPFKSKINVPVKDVISCNGLPFLYTGNVVPSASNFLSRFLPHRLLNPSNHHSRHEQIFIYNPLTGEFNILLDRLLPKHHYSVYGFGFHSITNEYKLVRIVNIDNDQHIEVCTLGTNKWRIKKTRPYYMHRSTKVSVNGALHWVAKTQWPQKAGLHPIVSLDLLDEKIYRVPSPDCSLDFECYSELMVLGGCLCIVNNVRIDCVRIWAMKDYGGKRKWVKEYAIVSTSPNIRGPFSPLCLLRNGRILFQTGWGKLVCYDIVRKRCTHHQIKRINSGFQLVAHVGSLISVMGAESY</sequence>
<dbReference type="Proteomes" id="UP001459277">
    <property type="component" value="Unassembled WGS sequence"/>
</dbReference>
<protein>
    <recommendedName>
        <fullName evidence="1">F-box domain-containing protein</fullName>
    </recommendedName>
</protein>
<dbReference type="Pfam" id="PF08268">
    <property type="entry name" value="FBA_3"/>
    <property type="match status" value="1"/>
</dbReference>
<dbReference type="SUPFAM" id="SSF50965">
    <property type="entry name" value="Galactose oxidase, central domain"/>
    <property type="match status" value="1"/>
</dbReference>
<dbReference type="PANTHER" id="PTHR31672:SF13">
    <property type="entry name" value="F-BOX PROTEIN CPR30-LIKE"/>
    <property type="match status" value="1"/>
</dbReference>
<keyword evidence="3" id="KW-1185">Reference proteome</keyword>
<evidence type="ECO:0000313" key="3">
    <source>
        <dbReference type="Proteomes" id="UP001459277"/>
    </source>
</evidence>
<dbReference type="EMBL" id="JAZDWU010000005">
    <property type="protein sequence ID" value="KAL0001546.1"/>
    <property type="molecule type" value="Genomic_DNA"/>
</dbReference>
<dbReference type="PANTHER" id="PTHR31672">
    <property type="entry name" value="BNACNNG10540D PROTEIN"/>
    <property type="match status" value="1"/>
</dbReference>
<organism evidence="2 3">
    <name type="scientific">Lithocarpus litseifolius</name>
    <dbReference type="NCBI Taxonomy" id="425828"/>
    <lineage>
        <taxon>Eukaryota</taxon>
        <taxon>Viridiplantae</taxon>
        <taxon>Streptophyta</taxon>
        <taxon>Embryophyta</taxon>
        <taxon>Tracheophyta</taxon>
        <taxon>Spermatophyta</taxon>
        <taxon>Magnoliopsida</taxon>
        <taxon>eudicotyledons</taxon>
        <taxon>Gunneridae</taxon>
        <taxon>Pentapetalae</taxon>
        <taxon>rosids</taxon>
        <taxon>fabids</taxon>
        <taxon>Fagales</taxon>
        <taxon>Fagaceae</taxon>
        <taxon>Lithocarpus</taxon>
    </lineage>
</organism>
<dbReference type="InterPro" id="IPR036047">
    <property type="entry name" value="F-box-like_dom_sf"/>
</dbReference>
<reference evidence="2 3" key="1">
    <citation type="submission" date="2024-01" db="EMBL/GenBank/DDBJ databases">
        <title>A telomere-to-telomere, gap-free genome of sweet tea (Lithocarpus litseifolius).</title>
        <authorList>
            <person name="Zhou J."/>
        </authorList>
    </citation>
    <scope>NUCLEOTIDE SEQUENCE [LARGE SCALE GENOMIC DNA]</scope>
    <source>
        <strain evidence="2">Zhou-2022a</strain>
        <tissue evidence="2">Leaf</tissue>
    </source>
</reference>
<dbReference type="PROSITE" id="PS50181">
    <property type="entry name" value="FBOX"/>
    <property type="match status" value="1"/>
</dbReference>
<dbReference type="SUPFAM" id="SSF81383">
    <property type="entry name" value="F-box domain"/>
    <property type="match status" value="1"/>
</dbReference>
<name>A0AAW2CWZ5_9ROSI</name>
<comment type="caution">
    <text evidence="2">The sequence shown here is derived from an EMBL/GenBank/DDBJ whole genome shotgun (WGS) entry which is preliminary data.</text>
</comment>
<dbReference type="InterPro" id="IPR017451">
    <property type="entry name" value="F-box-assoc_interact_dom"/>
</dbReference>
<dbReference type="InterPro" id="IPR001810">
    <property type="entry name" value="F-box_dom"/>
</dbReference>
<dbReference type="SMART" id="SM00256">
    <property type="entry name" value="FBOX"/>
    <property type="match status" value="1"/>
</dbReference>